<reference evidence="2" key="1">
    <citation type="submission" date="2021-01" db="EMBL/GenBank/DDBJ databases">
        <title>Genome sequence of Phenylobacterium sp. 20VBR1 isolated from a valley glaceir, Ny-Alesund, Svalbard.</title>
        <authorList>
            <person name="Thomas F.A."/>
            <person name="Krishnan K.P."/>
            <person name="Sinha R.K."/>
        </authorList>
    </citation>
    <scope>NUCLEOTIDE SEQUENCE</scope>
    <source>
        <strain evidence="2">20VBR1</strain>
    </source>
</reference>
<accession>A0A974S7B2</accession>
<name>A0A974S7B2_9CAUL</name>
<gene>
    <name evidence="2" type="ORF">JKL49_16675</name>
</gene>
<feature type="compositionally biased region" description="Low complexity" evidence="1">
    <location>
        <begin position="9"/>
        <end position="22"/>
    </location>
</feature>
<dbReference type="AlphaFoldDB" id="A0A974S7B2"/>
<protein>
    <submittedName>
        <fullName evidence="2">Uncharacterized protein</fullName>
    </submittedName>
</protein>
<organism evidence="2">
    <name type="scientific">Phenylobacterium glaciei</name>
    <dbReference type="NCBI Taxonomy" id="2803784"/>
    <lineage>
        <taxon>Bacteria</taxon>
        <taxon>Pseudomonadati</taxon>
        <taxon>Pseudomonadota</taxon>
        <taxon>Alphaproteobacteria</taxon>
        <taxon>Caulobacterales</taxon>
        <taxon>Caulobacteraceae</taxon>
        <taxon>Phenylobacterium</taxon>
    </lineage>
</organism>
<feature type="region of interest" description="Disordered" evidence="1">
    <location>
        <begin position="1"/>
        <end position="22"/>
    </location>
</feature>
<evidence type="ECO:0000313" key="2">
    <source>
        <dbReference type="EMBL" id="QQZ48919.1"/>
    </source>
</evidence>
<dbReference type="EMBL" id="CP068570">
    <property type="protein sequence ID" value="QQZ48919.1"/>
    <property type="molecule type" value="Genomic_DNA"/>
</dbReference>
<evidence type="ECO:0000256" key="1">
    <source>
        <dbReference type="SAM" id="MobiDB-lite"/>
    </source>
</evidence>
<sequence>MFGKLFGKAPAKPAHRPAPVAPTGDALREELKALSYPNVLALLQRYMDGELEWTDARDILAFIECLIDRRYYDRSIPEDGRLAADTLIDVLTNALEQVKSPQFLELARAAWTRQREMGEQQGVTLFSERSANCLTKTRLLWRSVQGAHGN</sequence>
<proteinExistence type="predicted"/>